<keyword evidence="9" id="KW-0812">Transmembrane</keyword>
<keyword evidence="12" id="KW-1185">Reference proteome</keyword>
<dbReference type="OrthoDB" id="9781904at2"/>
<dbReference type="eggNOG" id="COG4585">
    <property type="taxonomic scope" value="Bacteria"/>
</dbReference>
<feature type="domain" description="Signal transduction histidine kinase subgroup 3 dimerisation and phosphoacceptor" evidence="10">
    <location>
        <begin position="176"/>
        <end position="242"/>
    </location>
</feature>
<evidence type="ECO:0000256" key="7">
    <source>
        <dbReference type="ARBA" id="ARBA00022840"/>
    </source>
</evidence>
<feature type="transmembrane region" description="Helical" evidence="9">
    <location>
        <begin position="92"/>
        <end position="108"/>
    </location>
</feature>
<dbReference type="Gene3D" id="3.30.565.10">
    <property type="entry name" value="Histidine kinase-like ATPase, C-terminal domain"/>
    <property type="match status" value="1"/>
</dbReference>
<keyword evidence="9" id="KW-1133">Transmembrane helix</keyword>
<dbReference type="EMBL" id="CP004121">
    <property type="protein sequence ID" value="AGF54306.1"/>
    <property type="molecule type" value="Genomic_DNA"/>
</dbReference>
<evidence type="ECO:0000256" key="2">
    <source>
        <dbReference type="ARBA" id="ARBA00012438"/>
    </source>
</evidence>
<dbReference type="AlphaFoldDB" id="M1MHA6"/>
<dbReference type="PATRIC" id="fig|931276.5.peg.472"/>
<accession>M1MHA6</accession>
<evidence type="ECO:0000256" key="5">
    <source>
        <dbReference type="ARBA" id="ARBA00022741"/>
    </source>
</evidence>
<keyword evidence="6 11" id="KW-0418">Kinase</keyword>
<feature type="transmembrane region" description="Helical" evidence="9">
    <location>
        <begin position="30"/>
        <end position="50"/>
    </location>
</feature>
<evidence type="ECO:0000313" key="12">
    <source>
        <dbReference type="Proteomes" id="UP000011728"/>
    </source>
</evidence>
<keyword evidence="5" id="KW-0547">Nucleotide-binding</keyword>
<gene>
    <name evidence="11" type="ORF">Cspa_c05120</name>
</gene>
<dbReference type="EC" id="2.7.13.3" evidence="2"/>
<feature type="transmembrane region" description="Helical" evidence="9">
    <location>
        <begin position="62"/>
        <end position="85"/>
    </location>
</feature>
<dbReference type="Pfam" id="PF07730">
    <property type="entry name" value="HisKA_3"/>
    <property type="match status" value="1"/>
</dbReference>
<protein>
    <recommendedName>
        <fullName evidence="2">histidine kinase</fullName>
        <ecNumber evidence="2">2.7.13.3</ecNumber>
    </recommendedName>
</protein>
<evidence type="ECO:0000256" key="8">
    <source>
        <dbReference type="ARBA" id="ARBA00023012"/>
    </source>
</evidence>
<evidence type="ECO:0000256" key="6">
    <source>
        <dbReference type="ARBA" id="ARBA00022777"/>
    </source>
</evidence>
<keyword evidence="9" id="KW-0472">Membrane</keyword>
<keyword evidence="7" id="KW-0067">ATP-binding</keyword>
<feature type="transmembrane region" description="Helical" evidence="9">
    <location>
        <begin position="6"/>
        <end position="23"/>
    </location>
</feature>
<dbReference type="InterPro" id="IPR050482">
    <property type="entry name" value="Sensor_HK_TwoCompSys"/>
</dbReference>
<evidence type="ECO:0000256" key="9">
    <source>
        <dbReference type="SAM" id="Phobius"/>
    </source>
</evidence>
<dbReference type="KEGG" id="csr:Cspa_c05120"/>
<dbReference type="HOGENOM" id="CLU_000445_20_3_9"/>
<dbReference type="GO" id="GO:0000155">
    <property type="term" value="F:phosphorelay sensor kinase activity"/>
    <property type="evidence" value="ECO:0007669"/>
    <property type="project" value="InterPro"/>
</dbReference>
<evidence type="ECO:0000313" key="11">
    <source>
        <dbReference type="EMBL" id="AGF54306.1"/>
    </source>
</evidence>
<evidence type="ECO:0000256" key="3">
    <source>
        <dbReference type="ARBA" id="ARBA00022553"/>
    </source>
</evidence>
<dbReference type="GO" id="GO:0005524">
    <property type="term" value="F:ATP binding"/>
    <property type="evidence" value="ECO:0007669"/>
    <property type="project" value="UniProtKB-KW"/>
</dbReference>
<keyword evidence="3" id="KW-0597">Phosphoprotein</keyword>
<evidence type="ECO:0000256" key="4">
    <source>
        <dbReference type="ARBA" id="ARBA00022679"/>
    </source>
</evidence>
<dbReference type="Gene3D" id="1.20.5.1930">
    <property type="match status" value="1"/>
</dbReference>
<dbReference type="SUPFAM" id="SSF55874">
    <property type="entry name" value="ATPase domain of HSP90 chaperone/DNA topoisomerase II/histidine kinase"/>
    <property type="match status" value="1"/>
</dbReference>
<evidence type="ECO:0000256" key="1">
    <source>
        <dbReference type="ARBA" id="ARBA00000085"/>
    </source>
</evidence>
<reference evidence="11 12" key="1">
    <citation type="submission" date="2013-02" db="EMBL/GenBank/DDBJ databases">
        <title>Genome sequence of Clostridium saccharoperbutylacetonicum N1-4(HMT).</title>
        <authorList>
            <person name="Poehlein A."/>
            <person name="Daniel R."/>
        </authorList>
    </citation>
    <scope>NUCLEOTIDE SEQUENCE [LARGE SCALE GENOMIC DNA]</scope>
    <source>
        <strain evidence="12">N1-4(HMT)</strain>
    </source>
</reference>
<organism evidence="11 12">
    <name type="scientific">Clostridium saccharoperbutylacetonicum N1-4(HMT)</name>
    <dbReference type="NCBI Taxonomy" id="931276"/>
    <lineage>
        <taxon>Bacteria</taxon>
        <taxon>Bacillati</taxon>
        <taxon>Bacillota</taxon>
        <taxon>Clostridia</taxon>
        <taxon>Eubacteriales</taxon>
        <taxon>Clostridiaceae</taxon>
        <taxon>Clostridium</taxon>
    </lineage>
</organism>
<dbReference type="InterPro" id="IPR036890">
    <property type="entry name" value="HATPase_C_sf"/>
</dbReference>
<proteinExistence type="predicted"/>
<dbReference type="PANTHER" id="PTHR24421:SF10">
    <property type="entry name" value="NITRATE_NITRITE SENSOR PROTEIN NARQ"/>
    <property type="match status" value="1"/>
</dbReference>
<dbReference type="InterPro" id="IPR011712">
    <property type="entry name" value="Sig_transdc_His_kin_sub3_dim/P"/>
</dbReference>
<dbReference type="GO" id="GO:0046983">
    <property type="term" value="F:protein dimerization activity"/>
    <property type="evidence" value="ECO:0007669"/>
    <property type="project" value="InterPro"/>
</dbReference>
<dbReference type="Proteomes" id="UP000011728">
    <property type="component" value="Chromosome"/>
</dbReference>
<dbReference type="PANTHER" id="PTHR24421">
    <property type="entry name" value="NITRATE/NITRITE SENSOR PROTEIN NARX-RELATED"/>
    <property type="match status" value="1"/>
</dbReference>
<evidence type="ECO:0000259" key="10">
    <source>
        <dbReference type="Pfam" id="PF07730"/>
    </source>
</evidence>
<sequence length="369" mass="43348">MNKNISILMFIMSLIGILYNMFFVSDAVSVIIRITCIIGILILEFLNYSFKINEKNINFLQLIGILIFLKLGYYELNFFLPIILFKILNKKINILVSIGISSAIIFYIFKENVFYMITYAVVVNLYLFELKKQNEDKEKIKEFDREQRYEHHLMENKIRNLERYLEQNNVVTSLRERNFMAQKLHDHLGHRITSSIMQLEVTKETLGKNNELAYKYLTTSMTNLREGMDEIREVLRKVKPRDKVIGIENIKEQLLKFEYSTGVKTSLIIEGDTSRFTLKLWMVIQDNLSEALTNAAKYSTGDEIKLSIYIYNKIVRIEFRDNGKGYKTLNKGLGLRGIDERIQNLRGRVEYYNDNGFVINAVLNLEDKQ</sequence>
<comment type="catalytic activity">
    <reaction evidence="1">
        <text>ATP + protein L-histidine = ADP + protein N-phospho-L-histidine.</text>
        <dbReference type="EC" id="2.7.13.3"/>
    </reaction>
</comment>
<keyword evidence="8" id="KW-0902">Two-component regulatory system</keyword>
<feature type="transmembrane region" description="Helical" evidence="9">
    <location>
        <begin position="114"/>
        <end position="130"/>
    </location>
</feature>
<dbReference type="GO" id="GO:0016020">
    <property type="term" value="C:membrane"/>
    <property type="evidence" value="ECO:0007669"/>
    <property type="project" value="InterPro"/>
</dbReference>
<dbReference type="RefSeq" id="WP_015390632.1">
    <property type="nucleotide sequence ID" value="NC_020291.1"/>
</dbReference>
<keyword evidence="4" id="KW-0808">Transferase</keyword>
<dbReference type="STRING" id="36745.CLSAP_05170"/>
<name>M1MHA6_9CLOT</name>